<dbReference type="SUPFAM" id="SSF55653">
    <property type="entry name" value="Ribosomal protein L9 C-domain"/>
    <property type="match status" value="1"/>
</dbReference>
<dbReference type="Gene3D" id="3.10.430.100">
    <property type="entry name" value="Ribosomal protein L9, C-terminal domain"/>
    <property type="match status" value="1"/>
</dbReference>
<dbReference type="InterPro" id="IPR036791">
    <property type="entry name" value="Ribosomal_bL9_C_sf"/>
</dbReference>
<feature type="domain" description="Large ribosomal subunit protein bL9 C-terminal" evidence="1">
    <location>
        <begin position="9"/>
        <end position="80"/>
    </location>
</feature>
<protein>
    <recommendedName>
        <fullName evidence="1">Large ribosomal subunit protein bL9 C-terminal domain-containing protein</fullName>
    </recommendedName>
</protein>
<proteinExistence type="predicted"/>
<sequence length="84" mass="9511">RASQVDGIAPVFYVRAGDDGKLFGAVTNADIADKLNEGQLDFEVDRRTVELEEPLKRLGLHRVPIRFHSQVEVEIEVLVEHKEE</sequence>
<name>A0A382X282_9ZZZZ</name>
<evidence type="ECO:0000313" key="2">
    <source>
        <dbReference type="EMBL" id="SVD64974.1"/>
    </source>
</evidence>
<feature type="non-terminal residue" evidence="2">
    <location>
        <position position="1"/>
    </location>
</feature>
<accession>A0A382X282</accession>
<dbReference type="EMBL" id="UINC01164233">
    <property type="protein sequence ID" value="SVD64974.1"/>
    <property type="molecule type" value="Genomic_DNA"/>
</dbReference>
<organism evidence="2">
    <name type="scientific">marine metagenome</name>
    <dbReference type="NCBI Taxonomy" id="408172"/>
    <lineage>
        <taxon>unclassified sequences</taxon>
        <taxon>metagenomes</taxon>
        <taxon>ecological metagenomes</taxon>
    </lineage>
</organism>
<reference evidence="2" key="1">
    <citation type="submission" date="2018-05" db="EMBL/GenBank/DDBJ databases">
        <authorList>
            <person name="Lanie J.A."/>
            <person name="Ng W.-L."/>
            <person name="Kazmierczak K.M."/>
            <person name="Andrzejewski T.M."/>
            <person name="Davidsen T.M."/>
            <person name="Wayne K.J."/>
            <person name="Tettelin H."/>
            <person name="Glass J.I."/>
            <person name="Rusch D."/>
            <person name="Podicherti R."/>
            <person name="Tsui H.-C.T."/>
            <person name="Winkler M.E."/>
        </authorList>
    </citation>
    <scope>NUCLEOTIDE SEQUENCE</scope>
</reference>
<dbReference type="Pfam" id="PF03948">
    <property type="entry name" value="Ribosomal_L9_C"/>
    <property type="match status" value="1"/>
</dbReference>
<dbReference type="InterPro" id="IPR020069">
    <property type="entry name" value="Ribosomal_bL9_C"/>
</dbReference>
<gene>
    <name evidence="2" type="ORF">METZ01_LOCUS417828</name>
</gene>
<dbReference type="AlphaFoldDB" id="A0A382X282"/>
<evidence type="ECO:0000259" key="1">
    <source>
        <dbReference type="Pfam" id="PF03948"/>
    </source>
</evidence>